<evidence type="ECO:0000313" key="2">
    <source>
        <dbReference type="Proteomes" id="UP001140560"/>
    </source>
</evidence>
<comment type="caution">
    <text evidence="1">The sequence shown here is derived from an EMBL/GenBank/DDBJ whole genome shotgun (WGS) entry which is preliminary data.</text>
</comment>
<evidence type="ECO:0000313" key="1">
    <source>
        <dbReference type="EMBL" id="KAJ4369762.1"/>
    </source>
</evidence>
<keyword evidence="2" id="KW-1185">Reference proteome</keyword>
<proteinExistence type="predicted"/>
<name>A0A9W9CMB8_9PLEO</name>
<sequence>MLESAAAAFAHKGYKFYYADERLPDGKLGGRGISGQAHGEFYLHLAQGETQGPWLQTFVKGKGYIEFPVGTVVTY</sequence>
<dbReference type="AlphaFoldDB" id="A0A9W9CMB8"/>
<protein>
    <submittedName>
        <fullName evidence="1">Short chain dehydrogenase/reductase dmxR12</fullName>
    </submittedName>
</protein>
<dbReference type="EMBL" id="JAPEUY010000009">
    <property type="protein sequence ID" value="KAJ4369762.1"/>
    <property type="molecule type" value="Genomic_DNA"/>
</dbReference>
<gene>
    <name evidence="1" type="primary">DMXR12_1</name>
    <name evidence="1" type="ORF">N0V83_005526</name>
</gene>
<dbReference type="OrthoDB" id="5336600at2759"/>
<accession>A0A9W9CMB8</accession>
<reference evidence="1" key="1">
    <citation type="submission" date="2022-10" db="EMBL/GenBank/DDBJ databases">
        <title>Tapping the CABI collections for fungal endophytes: first genome assemblies for Collariella, Neodidymelliopsis, Ascochyta clinopodiicola, Didymella pomorum, Didymosphaeria variabile, Neocosmospora piperis and Neocucurbitaria cava.</title>
        <authorList>
            <person name="Hill R."/>
        </authorList>
    </citation>
    <scope>NUCLEOTIDE SEQUENCE</scope>
    <source>
        <strain evidence="1">IMI 356814</strain>
    </source>
</reference>
<organism evidence="1 2">
    <name type="scientific">Neocucurbitaria cava</name>
    <dbReference type="NCBI Taxonomy" id="798079"/>
    <lineage>
        <taxon>Eukaryota</taxon>
        <taxon>Fungi</taxon>
        <taxon>Dikarya</taxon>
        <taxon>Ascomycota</taxon>
        <taxon>Pezizomycotina</taxon>
        <taxon>Dothideomycetes</taxon>
        <taxon>Pleosporomycetidae</taxon>
        <taxon>Pleosporales</taxon>
        <taxon>Pleosporineae</taxon>
        <taxon>Cucurbitariaceae</taxon>
        <taxon>Neocucurbitaria</taxon>
    </lineage>
</organism>
<dbReference type="Proteomes" id="UP001140560">
    <property type="component" value="Unassembled WGS sequence"/>
</dbReference>